<evidence type="ECO:0008006" key="3">
    <source>
        <dbReference type="Google" id="ProtNLM"/>
    </source>
</evidence>
<gene>
    <name evidence="1" type="ORF">CK936_09490</name>
</gene>
<evidence type="ECO:0000313" key="2">
    <source>
        <dbReference type="Proteomes" id="UP000218944"/>
    </source>
</evidence>
<dbReference type="EMBL" id="NSJV01000189">
    <property type="protein sequence ID" value="PAU49142.1"/>
    <property type="molecule type" value="Genomic_DNA"/>
</dbReference>
<dbReference type="PANTHER" id="PTHR14136:SF17">
    <property type="entry name" value="BTB_POZ DOMAIN-CONTAINING PROTEIN KCTD9"/>
    <property type="match status" value="1"/>
</dbReference>
<dbReference type="AlphaFoldDB" id="A0A2A2DCW9"/>
<reference evidence="1 2" key="1">
    <citation type="submission" date="2017-08" db="EMBL/GenBank/DDBJ databases">
        <title>Genome sequence of Streptomyces albireticuli NRRL B-1670.</title>
        <authorList>
            <person name="Graham D.E."/>
            <person name="Mahan K.M."/>
            <person name="Klingeman D.M."/>
            <person name="Hettich R.L."/>
            <person name="Parry R.J."/>
            <person name="Spain J.C."/>
        </authorList>
    </citation>
    <scope>NUCLEOTIDE SEQUENCE [LARGE SCALE GENOMIC DNA]</scope>
    <source>
        <strain evidence="1 2">NRRL B-1670</strain>
    </source>
</reference>
<sequence>MDSLRTAPPELRKPFTVTAKHHDAEADRTRLGLRADCGSCFGLCCVALPFSASSDFAVTKPAGQPCGNLQQDFRCGIHARLRTSGYTGCTVYDCFGAGQKVSQVTFGGRDWRADPDTARQMFESFPVMRQLHELLWYLTEALALAPARPVHGDLRRALKETERLTLHNPAALREVDVAEHRHAVNQLLLRTSELVRAGVKGKKKNHRGADLMGARLRGANLQGASLRGAYLIAADLKGADLRTADLIGADLRDADLSGADLTGSFFLTQMQVNAARGDAATRLPAALTRPPHWTA</sequence>
<proteinExistence type="predicted"/>
<comment type="caution">
    <text evidence="1">The sequence shown here is derived from an EMBL/GenBank/DDBJ whole genome shotgun (WGS) entry which is preliminary data.</text>
</comment>
<evidence type="ECO:0000313" key="1">
    <source>
        <dbReference type="EMBL" id="PAU49142.1"/>
    </source>
</evidence>
<dbReference type="Pfam" id="PF00805">
    <property type="entry name" value="Pentapeptide"/>
    <property type="match status" value="1"/>
</dbReference>
<dbReference type="SUPFAM" id="SSF141571">
    <property type="entry name" value="Pentapeptide repeat-like"/>
    <property type="match status" value="1"/>
</dbReference>
<dbReference type="InterPro" id="IPR051082">
    <property type="entry name" value="Pentapeptide-BTB/POZ_domain"/>
</dbReference>
<dbReference type="Gene3D" id="2.160.20.80">
    <property type="entry name" value="E3 ubiquitin-protein ligase SopA"/>
    <property type="match status" value="1"/>
</dbReference>
<protein>
    <recommendedName>
        <fullName evidence="3">Oxetanocin A resistance protein</fullName>
    </recommendedName>
</protein>
<dbReference type="Proteomes" id="UP000218944">
    <property type="component" value="Unassembled WGS sequence"/>
</dbReference>
<dbReference type="InterPro" id="IPR001646">
    <property type="entry name" value="5peptide_repeat"/>
</dbReference>
<accession>A0A2A2DCW9</accession>
<keyword evidence="2" id="KW-1185">Reference proteome</keyword>
<name>A0A2A2DCW9_9ACTN</name>
<organism evidence="1 2">
    <name type="scientific">Streptomyces albireticuli</name>
    <dbReference type="NCBI Taxonomy" id="1940"/>
    <lineage>
        <taxon>Bacteria</taxon>
        <taxon>Bacillati</taxon>
        <taxon>Actinomycetota</taxon>
        <taxon>Actinomycetes</taxon>
        <taxon>Kitasatosporales</taxon>
        <taxon>Streptomycetaceae</taxon>
        <taxon>Streptomyces</taxon>
    </lineage>
</organism>
<dbReference type="PANTHER" id="PTHR14136">
    <property type="entry name" value="BTB_POZ DOMAIN-CONTAINING PROTEIN KCTD9"/>
    <property type="match status" value="1"/>
</dbReference>